<evidence type="ECO:0008006" key="3">
    <source>
        <dbReference type="Google" id="ProtNLM"/>
    </source>
</evidence>
<dbReference type="Proteomes" id="UP000070080">
    <property type="component" value="Unassembled WGS sequence"/>
</dbReference>
<dbReference type="SUPFAM" id="SSF53335">
    <property type="entry name" value="S-adenosyl-L-methionine-dependent methyltransferases"/>
    <property type="match status" value="1"/>
</dbReference>
<dbReference type="PANTHER" id="PTHR38451">
    <property type="entry name" value="TRNA (ADENINE(22)-N(1))-METHYLTRANSFERASE"/>
    <property type="match status" value="1"/>
</dbReference>
<dbReference type="PANTHER" id="PTHR38451:SF1">
    <property type="entry name" value="TRNA (ADENINE(22)-N(1))-METHYLTRANSFERASE"/>
    <property type="match status" value="1"/>
</dbReference>
<gene>
    <name evidence="1" type="ORF">HMPREF1872_00618</name>
</gene>
<proteinExistence type="predicted"/>
<dbReference type="RefSeq" id="WP_066713708.1">
    <property type="nucleotide sequence ID" value="NZ_JARFNM010000001.1"/>
</dbReference>
<dbReference type="AlphaFoldDB" id="A0A133YEC3"/>
<accession>A0A133YEC3</accession>
<keyword evidence="2" id="KW-1185">Reference proteome</keyword>
<dbReference type="Gene3D" id="3.40.50.150">
    <property type="entry name" value="Vaccinia Virus protein VP39"/>
    <property type="match status" value="1"/>
</dbReference>
<protein>
    <recommendedName>
        <fullName evidence="3">SAM-dependent methyltransferase</fullName>
    </recommendedName>
</protein>
<name>A0A133YEC3_9FIRM</name>
<dbReference type="STRING" id="1497955.HMPREF1872_00618"/>
<dbReference type="OrthoDB" id="5881184at2"/>
<reference evidence="2" key="1">
    <citation type="submission" date="2016-01" db="EMBL/GenBank/DDBJ databases">
        <authorList>
            <person name="Mitreva M."/>
            <person name="Pepin K.H."/>
            <person name="Mihindukulasuriya K.A."/>
            <person name="Fulton R."/>
            <person name="Fronick C."/>
            <person name="O'Laughlin M."/>
            <person name="Miner T."/>
            <person name="Herter B."/>
            <person name="Rosa B.A."/>
            <person name="Cordes M."/>
            <person name="Tomlinson C."/>
            <person name="Wollam A."/>
            <person name="Palsikar V.B."/>
            <person name="Mardis E.R."/>
            <person name="Wilson R.K."/>
        </authorList>
    </citation>
    <scope>NUCLEOTIDE SEQUENCE [LARGE SCALE GENOMIC DNA]</scope>
    <source>
        <strain evidence="2">KA00274</strain>
    </source>
</reference>
<sequence>MADKQLEPRLATIVAILEALACYRVHDLACDHGLVSAAYASAFPLSEVFASDIASKPLARAKDLLLSKLKLNNVHCLLSDGLSKHEKVEAGDSVVLAGLSGETLWQIICNDKRLAALDYKDRVPLFIVAQPMQLAAKFKLAAYLHDFSILHESLVLDKGRVQEVILLQNYPYQALQIKQAQTDRLLKLAKNCGQAMLLADRAKVKQLALWQQTCKAKIGLNSNWRSDDVQVILTEITKLYNQASQIEQKADYWQYLLALINCGLTALLTVGEANLPLEFPKWVNYPALCGDKTLNLAGPKVSAKAEYLDVLLKYYKHKLAYLYTKVEHVPSEEKALWQAFLHCLNC</sequence>
<dbReference type="InterPro" id="IPR029063">
    <property type="entry name" value="SAM-dependent_MTases_sf"/>
</dbReference>
<evidence type="ECO:0000313" key="2">
    <source>
        <dbReference type="Proteomes" id="UP000070080"/>
    </source>
</evidence>
<dbReference type="Pfam" id="PF12847">
    <property type="entry name" value="Methyltransf_18"/>
    <property type="match status" value="1"/>
</dbReference>
<evidence type="ECO:0000313" key="1">
    <source>
        <dbReference type="EMBL" id="KXB41531.1"/>
    </source>
</evidence>
<dbReference type="EMBL" id="LSCV01000012">
    <property type="protein sequence ID" value="KXB41531.1"/>
    <property type="molecule type" value="Genomic_DNA"/>
</dbReference>
<organism evidence="1 2">
    <name type="scientific">Amygdalobacter nucleatus</name>
    <dbReference type="NCBI Taxonomy" id="3029274"/>
    <lineage>
        <taxon>Bacteria</taxon>
        <taxon>Bacillati</taxon>
        <taxon>Bacillota</taxon>
        <taxon>Clostridia</taxon>
        <taxon>Eubacteriales</taxon>
        <taxon>Oscillospiraceae</taxon>
        <taxon>Amygdalobacter</taxon>
    </lineage>
</organism>
<comment type="caution">
    <text evidence="1">The sequence shown here is derived from an EMBL/GenBank/DDBJ whole genome shotgun (WGS) entry which is preliminary data.</text>
</comment>